<evidence type="ECO:0000259" key="7">
    <source>
        <dbReference type="PROSITE" id="PS50850"/>
    </source>
</evidence>
<dbReference type="KEGG" id="soy:115882226"/>
<accession>A0A6J2XX00</accession>
<feature type="transmembrane region" description="Helical" evidence="6">
    <location>
        <begin position="412"/>
        <end position="433"/>
    </location>
</feature>
<feature type="transmembrane region" description="Helical" evidence="6">
    <location>
        <begin position="208"/>
        <end position="230"/>
    </location>
</feature>
<dbReference type="GO" id="GO:0022857">
    <property type="term" value="F:transmembrane transporter activity"/>
    <property type="evidence" value="ECO:0007669"/>
    <property type="project" value="InterPro"/>
</dbReference>
<feature type="transmembrane region" description="Helical" evidence="6">
    <location>
        <begin position="184"/>
        <end position="202"/>
    </location>
</feature>
<evidence type="ECO:0000256" key="1">
    <source>
        <dbReference type="ARBA" id="ARBA00004141"/>
    </source>
</evidence>
<sequence>MNEIQTDNEEENDTSHDRLLQMPEESKKAENEEDIISKSIGDFGRWQLLLTFILSLVNIPCTWHIFAPTFHSRDRDFWCEKPTQFQFVDFDQWENCQSSDHCWITQTISDNISDLCTNNTDTTMVRCTNWLFAGEGSTIVSDFQLVCDRKKLINLSEMMFLAGVAVGGLVSGMVSDKYGRKKTLIASVFMQCSLGTMVAFAPWFELYVVLRCCLGFFSVSVVFSGFVLAIELVGGHWRTITGISYLFPVSLGYCTIAGLAYLLQDWRHLQLAVSLPGVAFLGTWFLLPESPRWLLALGRTKEVLQILETAAKWNNKELPSNLDKQLIPEEGDQEENKNVGVKDLFKTAPMRTKTLILFLIWFGVYLVYYGLVLNIGNIGGNIYVNSVLTGLVEVPAVALSIFILIKGGRRWPLALTMIFSGIFAALAIPVSWISQDLQWLITTFTMTSKFCISSSNAIMPVFTAELYPTIIRNIGVGAANVPAGIALMLVPYLWELVHLHTSLPLLVIAIFGIVGGASTLFLPETGSKPLENTLHNTQPSVRNSTTPSTNGDARKTNNNFYA</sequence>
<dbReference type="FunCoup" id="A0A6J2XX00">
    <property type="interactions" value="1"/>
</dbReference>
<dbReference type="RefSeq" id="XP_030756002.1">
    <property type="nucleotide sequence ID" value="XM_030900142.1"/>
</dbReference>
<keyword evidence="3 6" id="KW-1133">Transmembrane helix</keyword>
<comment type="subcellular location">
    <subcellularLocation>
        <location evidence="1">Membrane</location>
        <topology evidence="1">Multi-pass membrane protein</topology>
    </subcellularLocation>
</comment>
<dbReference type="Pfam" id="PF00083">
    <property type="entry name" value="Sugar_tr"/>
    <property type="match status" value="1"/>
</dbReference>
<feature type="transmembrane region" description="Helical" evidence="6">
    <location>
        <begin position="242"/>
        <end position="263"/>
    </location>
</feature>
<keyword evidence="4 6" id="KW-0472">Membrane</keyword>
<proteinExistence type="predicted"/>
<feature type="transmembrane region" description="Helical" evidence="6">
    <location>
        <begin position="474"/>
        <end position="494"/>
    </location>
</feature>
<evidence type="ECO:0000256" key="6">
    <source>
        <dbReference type="SAM" id="Phobius"/>
    </source>
</evidence>
<gene>
    <name evidence="9" type="primary">LOC115882226</name>
</gene>
<dbReference type="GO" id="GO:0016020">
    <property type="term" value="C:membrane"/>
    <property type="evidence" value="ECO:0007669"/>
    <property type="project" value="UniProtKB-SubCell"/>
</dbReference>
<dbReference type="Proteomes" id="UP000504635">
    <property type="component" value="Unplaced"/>
</dbReference>
<dbReference type="InterPro" id="IPR005829">
    <property type="entry name" value="Sugar_transporter_CS"/>
</dbReference>
<dbReference type="InterPro" id="IPR005828">
    <property type="entry name" value="MFS_sugar_transport-like"/>
</dbReference>
<dbReference type="InterPro" id="IPR020846">
    <property type="entry name" value="MFS_dom"/>
</dbReference>
<dbReference type="OrthoDB" id="3936150at2759"/>
<evidence type="ECO:0000256" key="5">
    <source>
        <dbReference type="SAM" id="MobiDB-lite"/>
    </source>
</evidence>
<feature type="compositionally biased region" description="Acidic residues" evidence="5">
    <location>
        <begin position="1"/>
        <end position="12"/>
    </location>
</feature>
<dbReference type="InParanoid" id="A0A6J2XX00"/>
<evidence type="ECO:0000256" key="2">
    <source>
        <dbReference type="ARBA" id="ARBA00022692"/>
    </source>
</evidence>
<dbReference type="PANTHER" id="PTHR24064">
    <property type="entry name" value="SOLUTE CARRIER FAMILY 22 MEMBER"/>
    <property type="match status" value="1"/>
</dbReference>
<evidence type="ECO:0000256" key="3">
    <source>
        <dbReference type="ARBA" id="ARBA00022989"/>
    </source>
</evidence>
<organism evidence="8 9">
    <name type="scientific">Sitophilus oryzae</name>
    <name type="common">Rice weevil</name>
    <name type="synonym">Curculio oryzae</name>
    <dbReference type="NCBI Taxonomy" id="7048"/>
    <lineage>
        <taxon>Eukaryota</taxon>
        <taxon>Metazoa</taxon>
        <taxon>Ecdysozoa</taxon>
        <taxon>Arthropoda</taxon>
        <taxon>Hexapoda</taxon>
        <taxon>Insecta</taxon>
        <taxon>Pterygota</taxon>
        <taxon>Neoptera</taxon>
        <taxon>Endopterygota</taxon>
        <taxon>Coleoptera</taxon>
        <taxon>Polyphaga</taxon>
        <taxon>Cucujiformia</taxon>
        <taxon>Curculionidae</taxon>
        <taxon>Dryophthorinae</taxon>
        <taxon>Sitophilus</taxon>
    </lineage>
</organism>
<reference evidence="9" key="1">
    <citation type="submission" date="2025-08" db="UniProtKB">
        <authorList>
            <consortium name="RefSeq"/>
        </authorList>
    </citation>
    <scope>IDENTIFICATION</scope>
    <source>
        <tissue evidence="9">Gonads</tissue>
    </source>
</reference>
<evidence type="ECO:0000313" key="9">
    <source>
        <dbReference type="RefSeq" id="XP_030756002.1"/>
    </source>
</evidence>
<keyword evidence="2 6" id="KW-0812">Transmembrane</keyword>
<dbReference type="Gene3D" id="1.20.1250.20">
    <property type="entry name" value="MFS general substrate transporter like domains"/>
    <property type="match status" value="1"/>
</dbReference>
<dbReference type="GeneID" id="115882226"/>
<evidence type="ECO:0000313" key="8">
    <source>
        <dbReference type="Proteomes" id="UP000504635"/>
    </source>
</evidence>
<feature type="transmembrane region" description="Helical" evidence="6">
    <location>
        <begin position="48"/>
        <end position="66"/>
    </location>
</feature>
<feature type="compositionally biased region" description="Polar residues" evidence="5">
    <location>
        <begin position="533"/>
        <end position="562"/>
    </location>
</feature>
<dbReference type="PROSITE" id="PS50850">
    <property type="entry name" value="MFS"/>
    <property type="match status" value="1"/>
</dbReference>
<feature type="transmembrane region" description="Helical" evidence="6">
    <location>
        <begin position="152"/>
        <end position="172"/>
    </location>
</feature>
<feature type="domain" description="Major facilitator superfamily (MFS) profile" evidence="7">
    <location>
        <begin position="107"/>
        <end position="527"/>
    </location>
</feature>
<dbReference type="AlphaFoldDB" id="A0A6J2XX00"/>
<dbReference type="InterPro" id="IPR036259">
    <property type="entry name" value="MFS_trans_sf"/>
</dbReference>
<dbReference type="PROSITE" id="PS00216">
    <property type="entry name" value="SUGAR_TRANSPORT_1"/>
    <property type="match status" value="1"/>
</dbReference>
<feature type="region of interest" description="Disordered" evidence="5">
    <location>
        <begin position="1"/>
        <end position="32"/>
    </location>
</feature>
<keyword evidence="8" id="KW-1185">Reference proteome</keyword>
<feature type="transmembrane region" description="Helical" evidence="6">
    <location>
        <begin position="355"/>
        <end position="376"/>
    </location>
</feature>
<feature type="transmembrane region" description="Helical" evidence="6">
    <location>
        <begin position="382"/>
        <end position="405"/>
    </location>
</feature>
<feature type="compositionally biased region" description="Basic and acidic residues" evidence="5">
    <location>
        <begin position="13"/>
        <end position="30"/>
    </location>
</feature>
<protein>
    <submittedName>
        <fullName evidence="9">Organic cation transporter protein-like</fullName>
    </submittedName>
</protein>
<evidence type="ECO:0000256" key="4">
    <source>
        <dbReference type="ARBA" id="ARBA00023136"/>
    </source>
</evidence>
<dbReference type="SUPFAM" id="SSF103473">
    <property type="entry name" value="MFS general substrate transporter"/>
    <property type="match status" value="1"/>
</dbReference>
<name>A0A6J2XX00_SITOR</name>
<feature type="transmembrane region" description="Helical" evidence="6">
    <location>
        <begin position="500"/>
        <end position="522"/>
    </location>
</feature>
<feature type="region of interest" description="Disordered" evidence="5">
    <location>
        <begin position="531"/>
        <end position="562"/>
    </location>
</feature>
<dbReference type="CDD" id="cd17317">
    <property type="entry name" value="MFS_SLC22"/>
    <property type="match status" value="1"/>
</dbReference>